<dbReference type="Pfam" id="PF01464">
    <property type="entry name" value="SLT"/>
    <property type="match status" value="1"/>
</dbReference>
<evidence type="ECO:0000256" key="2">
    <source>
        <dbReference type="ARBA" id="ARBA00007734"/>
    </source>
</evidence>
<dbReference type="EMBL" id="LS483447">
    <property type="protein sequence ID" value="SQH73792.1"/>
    <property type="molecule type" value="Genomic_DNA"/>
</dbReference>
<comment type="subcellular location">
    <subcellularLocation>
        <location evidence="1">Cell outer membrane</location>
        <topology evidence="1">Peripheral membrane protein</topology>
    </subcellularLocation>
</comment>
<dbReference type="AlphaFoldDB" id="A0A2X4SIP3"/>
<dbReference type="PANTHER" id="PTHR37423">
    <property type="entry name" value="SOLUBLE LYTIC MUREIN TRANSGLYCOSYLASE-RELATED"/>
    <property type="match status" value="1"/>
</dbReference>
<dbReference type="PANTHER" id="PTHR37423:SF2">
    <property type="entry name" value="MEMBRANE-BOUND LYTIC MUREIN TRANSGLYCOSYLASE C"/>
    <property type="match status" value="1"/>
</dbReference>
<dbReference type="Gene3D" id="1.10.530.10">
    <property type="match status" value="1"/>
</dbReference>
<dbReference type="GO" id="GO:0009279">
    <property type="term" value="C:cell outer membrane"/>
    <property type="evidence" value="ECO:0007669"/>
    <property type="project" value="UniProtKB-SubCell"/>
</dbReference>
<evidence type="ECO:0000313" key="6">
    <source>
        <dbReference type="Proteomes" id="UP000249300"/>
    </source>
</evidence>
<keyword evidence="3" id="KW-0472">Membrane</keyword>
<dbReference type="InterPro" id="IPR008258">
    <property type="entry name" value="Transglycosylase_SLT_dom_1"/>
</dbReference>
<protein>
    <submittedName>
        <fullName evidence="5">Membrane-bound lytic murein transglycosylase F</fullName>
        <ecNumber evidence="5">4.2.2.-</ecNumber>
    </submittedName>
</protein>
<accession>A0A2X4SIP3</accession>
<dbReference type="SMART" id="SM00062">
    <property type="entry name" value="PBPb"/>
    <property type="match status" value="1"/>
</dbReference>
<dbReference type="InterPro" id="IPR001638">
    <property type="entry name" value="Solute-binding_3/MltF_N"/>
</dbReference>
<keyword evidence="3" id="KW-0998">Cell outer membrane</keyword>
<sequence length="481" mass="53705">MGFSGSISLKDSCLALLAGLLLIWVTTSLQECYRKDSQLGQTNLEDKLPDTLRIVTLFGSTTYFQYRGEDMGYEYELAKLYAEQAGMPIVVKIAPSAEALLQSIDSGYADLCITPQAQTQTANRHYLFVGPEEESGIVLVQPKSDSALCSAAELPGHNVTVPAYTRYAYRLHHLDKELGGGVDSTILYGDTITEEDLIEAVVERSIGCTFADEKLAKLSHTYYHDIDVSVPVGLSQRLSWIVRKDRKQLATSIEEWAKGVPTKNAHRIIYKRYFEESKQSYEGRTEEYNAAPTSHRGSRKIYYKVAGGISPFDELFKKEAPRIGWPWQLLAAIAYHESRFQPDVVGWSGARGLMGIMPATGKIFGASKEELLDPAISIRVSVDCLISTKKALGDLPERKETIKIILAAYNAGAAHLQDAMRLAQKHGQDPHVWEGSVETYLRLKNDPRYYNDPVCKAGYLRGKAVSQYVESVISWYRQHAQ</sequence>
<dbReference type="SUPFAM" id="SSF53955">
    <property type="entry name" value="Lysozyme-like"/>
    <property type="match status" value="1"/>
</dbReference>
<organism evidence="5 6">
    <name type="scientific">Porphyromonas crevioricanis</name>
    <dbReference type="NCBI Taxonomy" id="393921"/>
    <lineage>
        <taxon>Bacteria</taxon>
        <taxon>Pseudomonadati</taxon>
        <taxon>Bacteroidota</taxon>
        <taxon>Bacteroidia</taxon>
        <taxon>Bacteroidales</taxon>
        <taxon>Porphyromonadaceae</taxon>
        <taxon>Porphyromonas</taxon>
    </lineage>
</organism>
<dbReference type="Gene3D" id="3.40.190.10">
    <property type="entry name" value="Periplasmic binding protein-like II"/>
    <property type="match status" value="2"/>
</dbReference>
<feature type="domain" description="Solute-binding protein family 3/N-terminal" evidence="4">
    <location>
        <begin position="51"/>
        <end position="277"/>
    </location>
</feature>
<dbReference type="RefSeq" id="WP_023941065.1">
    <property type="nucleotide sequence ID" value="NZ_LS483447.1"/>
</dbReference>
<evidence type="ECO:0000313" key="5">
    <source>
        <dbReference type="EMBL" id="SQH73792.1"/>
    </source>
</evidence>
<keyword evidence="5" id="KW-0456">Lyase</keyword>
<keyword evidence="6" id="KW-1185">Reference proteome</keyword>
<gene>
    <name evidence="5" type="primary">mltF</name>
    <name evidence="5" type="ORF">NCTC12858_01663</name>
</gene>
<evidence type="ECO:0000259" key="4">
    <source>
        <dbReference type="SMART" id="SM00062"/>
    </source>
</evidence>
<dbReference type="EC" id="4.2.2.-" evidence="5"/>
<evidence type="ECO:0000256" key="1">
    <source>
        <dbReference type="ARBA" id="ARBA00004339"/>
    </source>
</evidence>
<dbReference type="InterPro" id="IPR023346">
    <property type="entry name" value="Lysozyme-like_dom_sf"/>
</dbReference>
<dbReference type="GO" id="GO:0016829">
    <property type="term" value="F:lyase activity"/>
    <property type="evidence" value="ECO:0007669"/>
    <property type="project" value="UniProtKB-KW"/>
</dbReference>
<dbReference type="CDD" id="cd13403">
    <property type="entry name" value="MLTF-like"/>
    <property type="match status" value="1"/>
</dbReference>
<dbReference type="Pfam" id="PF00497">
    <property type="entry name" value="SBP_bac_3"/>
    <property type="match status" value="1"/>
</dbReference>
<dbReference type="SUPFAM" id="SSF53850">
    <property type="entry name" value="Periplasmic binding protein-like II"/>
    <property type="match status" value="1"/>
</dbReference>
<reference evidence="5 6" key="1">
    <citation type="submission" date="2018-06" db="EMBL/GenBank/DDBJ databases">
        <authorList>
            <consortium name="Pathogen Informatics"/>
            <person name="Doyle S."/>
        </authorList>
    </citation>
    <scope>NUCLEOTIDE SEQUENCE [LARGE SCALE GENOMIC DNA]</scope>
    <source>
        <strain evidence="5 6">NCTC12858</strain>
    </source>
</reference>
<evidence type="ECO:0000256" key="3">
    <source>
        <dbReference type="ARBA" id="ARBA00023237"/>
    </source>
</evidence>
<proteinExistence type="inferred from homology"/>
<name>A0A2X4SIP3_9PORP</name>
<dbReference type="Proteomes" id="UP000249300">
    <property type="component" value="Chromosome 1"/>
</dbReference>
<dbReference type="KEGG" id="pcre:NCTC12858_01663"/>
<comment type="similarity">
    <text evidence="2">Belongs to the transglycosylase Slt family.</text>
</comment>